<feature type="transmembrane region" description="Helical" evidence="1">
    <location>
        <begin position="84"/>
        <end position="103"/>
    </location>
</feature>
<feature type="transmembrane region" description="Helical" evidence="1">
    <location>
        <begin position="341"/>
        <end position="363"/>
    </location>
</feature>
<gene>
    <name evidence="2" type="ORF">FB381_1863</name>
</gene>
<dbReference type="Pfam" id="PF07690">
    <property type="entry name" value="MFS_1"/>
    <property type="match status" value="1"/>
</dbReference>
<dbReference type="PANTHER" id="PTHR23523:SF2">
    <property type="entry name" value="2-NITROIMIDAZOLE TRANSPORTER"/>
    <property type="match status" value="1"/>
</dbReference>
<protein>
    <submittedName>
        <fullName evidence="2">CP family cyanate transporter-like MFS transporter</fullName>
    </submittedName>
</protein>
<feature type="transmembrane region" description="Helical" evidence="1">
    <location>
        <begin position="250"/>
        <end position="270"/>
    </location>
</feature>
<keyword evidence="1" id="KW-0812">Transmembrane</keyword>
<dbReference type="AlphaFoldDB" id="A0A543A5W7"/>
<sequence length="400" mass="41110">MVPADVQTDPQNPTSRLGARLPRPALMLAAVLLVAFNLRVAVTSLGTLFELAGLHPATQAVLTSLPVICFAVVGGLGKTLISRVGLYHCQTIAVGMLTAGLVVRVLDGPAILILGTVLACSGIALSNVLLPSLVKAHFPSRVGTVTGAYSAILSAGAAIGAMTTVPIAETSGSWRAGLLVWASTAALALVVWLTASRGMRRTIDSGSHRSLLRSPLAWAVTVVFALQSASAYVTMSWLPSIYAAAGLSPQQAGFLLAASILVGVPVYFAAPVIAMRMRSQGLLIAFFSLCLVCGYLGLCLAPAAGGLAWAVLIGVGGSVFPVTLSLFALRTSNAADTASLSAMGQGFGYLIAAPMPFAVGLLQEWTGSWALPCLVMATLCLIQTIVGFSAGRQRVIAPAR</sequence>
<feature type="transmembrane region" description="Helical" evidence="1">
    <location>
        <begin position="216"/>
        <end position="238"/>
    </location>
</feature>
<feature type="transmembrane region" description="Helical" evidence="1">
    <location>
        <begin position="25"/>
        <end position="45"/>
    </location>
</feature>
<dbReference type="EMBL" id="VFOV01000001">
    <property type="protein sequence ID" value="TQL67974.1"/>
    <property type="molecule type" value="Genomic_DNA"/>
</dbReference>
<dbReference type="PANTHER" id="PTHR23523">
    <property type="match status" value="1"/>
</dbReference>
<dbReference type="InterPro" id="IPR011701">
    <property type="entry name" value="MFS"/>
</dbReference>
<keyword evidence="3" id="KW-1185">Reference proteome</keyword>
<comment type="caution">
    <text evidence="2">The sequence shown here is derived from an EMBL/GenBank/DDBJ whole genome shotgun (WGS) entry which is preliminary data.</text>
</comment>
<dbReference type="SUPFAM" id="SSF103473">
    <property type="entry name" value="MFS general substrate transporter"/>
    <property type="match status" value="1"/>
</dbReference>
<feature type="transmembrane region" description="Helical" evidence="1">
    <location>
        <begin position="282"/>
        <end position="303"/>
    </location>
</feature>
<feature type="transmembrane region" description="Helical" evidence="1">
    <location>
        <begin position="109"/>
        <end position="130"/>
    </location>
</feature>
<feature type="transmembrane region" description="Helical" evidence="1">
    <location>
        <begin position="142"/>
        <end position="168"/>
    </location>
</feature>
<keyword evidence="1" id="KW-1133">Transmembrane helix</keyword>
<accession>A0A543A5W7</accession>
<feature type="transmembrane region" description="Helical" evidence="1">
    <location>
        <begin position="174"/>
        <end position="195"/>
    </location>
</feature>
<reference evidence="2 3" key="1">
    <citation type="submission" date="2019-06" db="EMBL/GenBank/DDBJ databases">
        <title>Sequencing the genomes of 1000 actinobacteria strains.</title>
        <authorList>
            <person name="Klenk H.-P."/>
        </authorList>
    </citation>
    <scope>NUCLEOTIDE SEQUENCE [LARGE SCALE GENOMIC DNA]</scope>
    <source>
        <strain evidence="2 3">DSM 25218</strain>
    </source>
</reference>
<dbReference type="Proteomes" id="UP000320209">
    <property type="component" value="Unassembled WGS sequence"/>
</dbReference>
<feature type="transmembrane region" description="Helical" evidence="1">
    <location>
        <begin position="309"/>
        <end position="329"/>
    </location>
</feature>
<organism evidence="2 3">
    <name type="scientific">Nocardioides albertanoniae</name>
    <dbReference type="NCBI Taxonomy" id="1175486"/>
    <lineage>
        <taxon>Bacteria</taxon>
        <taxon>Bacillati</taxon>
        <taxon>Actinomycetota</taxon>
        <taxon>Actinomycetes</taxon>
        <taxon>Propionibacteriales</taxon>
        <taxon>Nocardioidaceae</taxon>
        <taxon>Nocardioides</taxon>
    </lineage>
</organism>
<evidence type="ECO:0000313" key="3">
    <source>
        <dbReference type="Proteomes" id="UP000320209"/>
    </source>
</evidence>
<dbReference type="GO" id="GO:0022857">
    <property type="term" value="F:transmembrane transporter activity"/>
    <property type="evidence" value="ECO:0007669"/>
    <property type="project" value="InterPro"/>
</dbReference>
<dbReference type="InterPro" id="IPR036259">
    <property type="entry name" value="MFS_trans_sf"/>
</dbReference>
<feature type="transmembrane region" description="Helical" evidence="1">
    <location>
        <begin position="369"/>
        <end position="390"/>
    </location>
</feature>
<keyword evidence="1" id="KW-0472">Membrane</keyword>
<name>A0A543A5W7_9ACTN</name>
<evidence type="ECO:0000256" key="1">
    <source>
        <dbReference type="SAM" id="Phobius"/>
    </source>
</evidence>
<evidence type="ECO:0000313" key="2">
    <source>
        <dbReference type="EMBL" id="TQL67974.1"/>
    </source>
</evidence>
<dbReference type="InterPro" id="IPR052524">
    <property type="entry name" value="MFS_Cyanate_Porter"/>
</dbReference>
<proteinExistence type="predicted"/>
<dbReference type="Gene3D" id="1.20.1250.20">
    <property type="entry name" value="MFS general substrate transporter like domains"/>
    <property type="match status" value="2"/>
</dbReference>
<feature type="transmembrane region" description="Helical" evidence="1">
    <location>
        <begin position="57"/>
        <end position="77"/>
    </location>
</feature>